<name>F4KUL6_HALH1</name>
<dbReference type="AlphaFoldDB" id="F4KUL6"/>
<feature type="chain" id="PRO_5003312118" evidence="1">
    <location>
        <begin position="21"/>
        <end position="217"/>
    </location>
</feature>
<evidence type="ECO:0000313" key="2">
    <source>
        <dbReference type="EMBL" id="AEE52452.1"/>
    </source>
</evidence>
<protein>
    <submittedName>
        <fullName evidence="2">Uncharacterized protein</fullName>
    </submittedName>
</protein>
<keyword evidence="3" id="KW-1185">Reference proteome</keyword>
<sequence length="217" mass="24322">MRNPTCFLVLLALYIGACTAEPVASLSANPEIPAILQTHLKLQKIENQQRAPAELVDHFIEQAEAQFPIFAQEADFQNLSILHFECFSIYLSPLDEPGDYLALLSSAGQNTRLLFVEWGLQNGIFYLQLLAPDGEGLRFFESTGFEGEENAIQDARMGSLYPCCYGSKEEPLSWLNRFKKDWNDWLGNDPKKLATWVKGMPVGGILAMYGYAGVYLD</sequence>
<dbReference type="KEGG" id="hhy:Halhy_4616"/>
<gene>
    <name evidence="2" type="ordered locus">Halhy_4616</name>
</gene>
<evidence type="ECO:0000313" key="3">
    <source>
        <dbReference type="Proteomes" id="UP000008461"/>
    </source>
</evidence>
<organism evidence="2 3">
    <name type="scientific">Haliscomenobacter hydrossis (strain ATCC 27775 / DSM 1100 / LMG 10767 / O)</name>
    <dbReference type="NCBI Taxonomy" id="760192"/>
    <lineage>
        <taxon>Bacteria</taxon>
        <taxon>Pseudomonadati</taxon>
        <taxon>Bacteroidota</taxon>
        <taxon>Saprospiria</taxon>
        <taxon>Saprospirales</taxon>
        <taxon>Haliscomenobacteraceae</taxon>
        <taxon>Haliscomenobacter</taxon>
    </lineage>
</organism>
<reference key="2">
    <citation type="submission" date="2011-04" db="EMBL/GenBank/DDBJ databases">
        <title>Complete sequence of chromosome of Haliscomenobacter hydrossis DSM 1100.</title>
        <authorList>
            <consortium name="US DOE Joint Genome Institute (JGI-PGF)"/>
            <person name="Lucas S."/>
            <person name="Han J."/>
            <person name="Lapidus A."/>
            <person name="Bruce D."/>
            <person name="Goodwin L."/>
            <person name="Pitluck S."/>
            <person name="Peters L."/>
            <person name="Kyrpides N."/>
            <person name="Mavromatis K."/>
            <person name="Ivanova N."/>
            <person name="Ovchinnikova G."/>
            <person name="Pagani I."/>
            <person name="Daligault H."/>
            <person name="Detter J.C."/>
            <person name="Han C."/>
            <person name="Land M."/>
            <person name="Hauser L."/>
            <person name="Markowitz V."/>
            <person name="Cheng J.-F."/>
            <person name="Hugenholtz P."/>
            <person name="Woyke T."/>
            <person name="Wu D."/>
            <person name="Verbarg S."/>
            <person name="Frueling A."/>
            <person name="Brambilla E."/>
            <person name="Klenk H.-P."/>
            <person name="Eisen J.A."/>
        </authorList>
    </citation>
    <scope>NUCLEOTIDE SEQUENCE</scope>
    <source>
        <strain>DSM 1100</strain>
    </source>
</reference>
<keyword evidence="1" id="KW-0732">Signal</keyword>
<dbReference type="HOGENOM" id="CLU_1270830_0_0_10"/>
<dbReference type="Proteomes" id="UP000008461">
    <property type="component" value="Chromosome"/>
</dbReference>
<dbReference type="EMBL" id="CP002691">
    <property type="protein sequence ID" value="AEE52452.1"/>
    <property type="molecule type" value="Genomic_DNA"/>
</dbReference>
<feature type="signal peptide" evidence="1">
    <location>
        <begin position="1"/>
        <end position="20"/>
    </location>
</feature>
<accession>F4KUL6</accession>
<evidence type="ECO:0000256" key="1">
    <source>
        <dbReference type="SAM" id="SignalP"/>
    </source>
</evidence>
<proteinExistence type="predicted"/>
<reference evidence="2 3" key="1">
    <citation type="journal article" date="2011" name="Stand. Genomic Sci.">
        <title>Complete genome sequence of Haliscomenobacter hydrossis type strain (O).</title>
        <authorList>
            <consortium name="US DOE Joint Genome Institute (JGI-PGF)"/>
            <person name="Daligault H."/>
            <person name="Lapidus A."/>
            <person name="Zeytun A."/>
            <person name="Nolan M."/>
            <person name="Lucas S."/>
            <person name="Del Rio T.G."/>
            <person name="Tice H."/>
            <person name="Cheng J.F."/>
            <person name="Tapia R."/>
            <person name="Han C."/>
            <person name="Goodwin L."/>
            <person name="Pitluck S."/>
            <person name="Liolios K."/>
            <person name="Pagani I."/>
            <person name="Ivanova N."/>
            <person name="Huntemann M."/>
            <person name="Mavromatis K."/>
            <person name="Mikhailova N."/>
            <person name="Pati A."/>
            <person name="Chen A."/>
            <person name="Palaniappan K."/>
            <person name="Land M."/>
            <person name="Hauser L."/>
            <person name="Brambilla E.M."/>
            <person name="Rohde M."/>
            <person name="Verbarg S."/>
            <person name="Goker M."/>
            <person name="Bristow J."/>
            <person name="Eisen J.A."/>
            <person name="Markowitz V."/>
            <person name="Hugenholtz P."/>
            <person name="Kyrpides N.C."/>
            <person name="Klenk H.P."/>
            <person name="Woyke T."/>
        </authorList>
    </citation>
    <scope>NUCLEOTIDE SEQUENCE [LARGE SCALE GENOMIC DNA]</scope>
    <source>
        <strain evidence="3">ATCC 27775 / DSM 1100 / LMG 10767 / O</strain>
    </source>
</reference>
<dbReference type="RefSeq" id="WP_013766990.1">
    <property type="nucleotide sequence ID" value="NC_015510.1"/>
</dbReference>